<dbReference type="SUPFAM" id="SSF54001">
    <property type="entry name" value="Cysteine proteinases"/>
    <property type="match status" value="1"/>
</dbReference>
<feature type="domain" description="Transglutaminase-like" evidence="1">
    <location>
        <begin position="75"/>
        <end position="141"/>
    </location>
</feature>
<dbReference type="InterPro" id="IPR002931">
    <property type="entry name" value="Transglutaminase-like"/>
</dbReference>
<dbReference type="RefSeq" id="WP_034650127.1">
    <property type="nucleotide sequence ID" value="NZ_BCVB01000006.1"/>
</dbReference>
<proteinExistence type="predicted"/>
<dbReference type="KEGG" id="bmeg:BG04_403"/>
<dbReference type="AlphaFoldDB" id="A0A0B6ARU9"/>
<dbReference type="GeneID" id="93643912"/>
<name>A0A0B6ARU9_PRIM2</name>
<dbReference type="InterPro" id="IPR038765">
    <property type="entry name" value="Papain-like_cys_pep_sf"/>
</dbReference>
<reference evidence="2 3" key="1">
    <citation type="journal article" date="2015" name="Genome Announc.">
        <title>Complete genome sequences for 35 biothreat assay-relevant bacillus species.</title>
        <authorList>
            <person name="Johnson S.L."/>
            <person name="Daligault H.E."/>
            <person name="Davenport K.W."/>
            <person name="Jaissle J."/>
            <person name="Frey K.G."/>
            <person name="Ladner J.T."/>
            <person name="Broomall S.M."/>
            <person name="Bishop-Lilly K.A."/>
            <person name="Bruce D.C."/>
            <person name="Gibbons H.S."/>
            <person name="Coyne S.R."/>
            <person name="Lo C.C."/>
            <person name="Meincke L."/>
            <person name="Munk A.C."/>
            <person name="Koroleva G.I."/>
            <person name="Rosenzweig C.N."/>
            <person name="Palacios G.F."/>
            <person name="Redden C.L."/>
            <person name="Minogue T.D."/>
            <person name="Chain P.S."/>
        </authorList>
    </citation>
    <scope>NUCLEOTIDE SEQUENCE [LARGE SCALE GENOMIC DNA]</scope>
    <source>
        <strain evidence="3">ATCC 14581 / DSM 32 / JCM 2506 / NBRC 15308 / NCIMB 9376 / NCTC 10342 / NRRL B-14308 / VKM B-512</strain>
    </source>
</reference>
<dbReference type="Gene3D" id="3.10.620.30">
    <property type="match status" value="1"/>
</dbReference>
<dbReference type="PANTHER" id="PTHR33490">
    <property type="entry name" value="BLR5614 PROTEIN-RELATED"/>
    <property type="match status" value="1"/>
</dbReference>
<evidence type="ECO:0000259" key="1">
    <source>
        <dbReference type="SMART" id="SM00460"/>
    </source>
</evidence>
<organism evidence="2 3">
    <name type="scientific">Priestia megaterium (strain ATCC 14581 / DSM 32 / CCUG 1817 / JCM 2506 / NBRC 15308 / NCIMB 9376 / NCTC 10342 / NRRL B-14308 / VKM B-512 / Ford 19)</name>
    <name type="common">Bacillus megaterium</name>
    <dbReference type="NCBI Taxonomy" id="1348623"/>
    <lineage>
        <taxon>Bacteria</taxon>
        <taxon>Bacillati</taxon>
        <taxon>Bacillota</taxon>
        <taxon>Bacilli</taxon>
        <taxon>Bacillales</taxon>
        <taxon>Bacillaceae</taxon>
        <taxon>Priestia</taxon>
    </lineage>
</organism>
<dbReference type="Proteomes" id="UP000031829">
    <property type="component" value="Chromosome"/>
</dbReference>
<protein>
    <submittedName>
        <fullName evidence="2">Transglutaminase-like superfamily protein</fullName>
    </submittedName>
</protein>
<evidence type="ECO:0000313" key="3">
    <source>
        <dbReference type="Proteomes" id="UP000031829"/>
    </source>
</evidence>
<dbReference type="SMR" id="A0A0B6ARU9"/>
<dbReference type="SMART" id="SM00460">
    <property type="entry name" value="TGc"/>
    <property type="match status" value="1"/>
</dbReference>
<gene>
    <name evidence="2" type="ORF">BG04_403</name>
</gene>
<dbReference type="HOGENOM" id="CLU_107900_0_0_9"/>
<dbReference type="PANTHER" id="PTHR33490:SF3">
    <property type="entry name" value="CONSERVED INTEGRAL MEMBRANE PROTEIN"/>
    <property type="match status" value="1"/>
</dbReference>
<dbReference type="Pfam" id="PF01841">
    <property type="entry name" value="Transglut_core"/>
    <property type="match status" value="1"/>
</dbReference>
<dbReference type="EMBL" id="CP009920">
    <property type="protein sequence ID" value="AJI23852.1"/>
    <property type="molecule type" value="Genomic_DNA"/>
</dbReference>
<accession>A0A0B6ARU9</accession>
<sequence length="203" mass="23341">MKLICESLEKEDYTQELPEVNFTHPLIQQKVRELKSGLPHSSLAYIKKAYEFVRDEVSHSWDIQSKIITKTASEALKEKEGICYSKCNLLAALLRAEGIPAGFCYQRLILGDTIDTGYCIHALNAVYIKSEDRWIRLDARGNKEGVQTDFSLKKEKLAFPANSIRGEIDYPVIYTKPHKKTMDVLSQYEDCLDMYLHYLPTEL</sequence>
<evidence type="ECO:0000313" key="2">
    <source>
        <dbReference type="EMBL" id="AJI23852.1"/>
    </source>
</evidence>